<feature type="region of interest" description="Disordered" evidence="1">
    <location>
        <begin position="83"/>
        <end position="109"/>
    </location>
</feature>
<name>A0A834TUM2_9FABA</name>
<sequence>MSFAGGNRFLLRRFSPVVLLLFSLLQIWVCSHSSVGAIRIFPENAGAKLKLNHTNSSSIIKDHEHHRNRFFNKYFFFSGSTFRPTNNGTQKSFEESKRRVPSCPDPLHN</sequence>
<gene>
    <name evidence="3" type="ORF">G2W53_018981</name>
</gene>
<protein>
    <submittedName>
        <fullName evidence="3">CLAVATA3/ESR (CLE)-related protein</fullName>
    </submittedName>
</protein>
<evidence type="ECO:0000256" key="1">
    <source>
        <dbReference type="SAM" id="MobiDB-lite"/>
    </source>
</evidence>
<keyword evidence="4" id="KW-1185">Reference proteome</keyword>
<dbReference type="Proteomes" id="UP000634136">
    <property type="component" value="Unassembled WGS sequence"/>
</dbReference>
<evidence type="ECO:0000313" key="4">
    <source>
        <dbReference type="Proteomes" id="UP000634136"/>
    </source>
</evidence>
<comment type="caution">
    <text evidence="3">The sequence shown here is derived from an EMBL/GenBank/DDBJ whole genome shotgun (WGS) entry which is preliminary data.</text>
</comment>
<accession>A0A834TUM2</accession>
<feature type="signal peptide" evidence="2">
    <location>
        <begin position="1"/>
        <end position="33"/>
    </location>
</feature>
<dbReference type="AlphaFoldDB" id="A0A834TUM2"/>
<proteinExistence type="predicted"/>
<keyword evidence="2" id="KW-0732">Signal</keyword>
<feature type="chain" id="PRO_5032875168" evidence="2">
    <location>
        <begin position="34"/>
        <end position="109"/>
    </location>
</feature>
<evidence type="ECO:0000313" key="3">
    <source>
        <dbReference type="EMBL" id="KAF7827817.1"/>
    </source>
</evidence>
<dbReference type="InterPro" id="IPR040274">
    <property type="entry name" value="CLE27/CLE43"/>
</dbReference>
<organism evidence="3 4">
    <name type="scientific">Senna tora</name>
    <dbReference type="NCBI Taxonomy" id="362788"/>
    <lineage>
        <taxon>Eukaryota</taxon>
        <taxon>Viridiplantae</taxon>
        <taxon>Streptophyta</taxon>
        <taxon>Embryophyta</taxon>
        <taxon>Tracheophyta</taxon>
        <taxon>Spermatophyta</taxon>
        <taxon>Magnoliopsida</taxon>
        <taxon>eudicotyledons</taxon>
        <taxon>Gunneridae</taxon>
        <taxon>Pentapetalae</taxon>
        <taxon>rosids</taxon>
        <taxon>fabids</taxon>
        <taxon>Fabales</taxon>
        <taxon>Fabaceae</taxon>
        <taxon>Caesalpinioideae</taxon>
        <taxon>Cassia clade</taxon>
        <taxon>Senna</taxon>
    </lineage>
</organism>
<dbReference type="PANTHER" id="PTHR37184">
    <property type="entry name" value="CLAVATA3/ESR (CLE)-RELATED PROTEIN 27"/>
    <property type="match status" value="1"/>
</dbReference>
<reference evidence="3" key="1">
    <citation type="submission" date="2020-09" db="EMBL/GenBank/DDBJ databases">
        <title>Genome-Enabled Discovery of Anthraquinone Biosynthesis in Senna tora.</title>
        <authorList>
            <person name="Kang S.-H."/>
            <person name="Pandey R.P."/>
            <person name="Lee C.-M."/>
            <person name="Sim J.-S."/>
            <person name="Jeong J.-T."/>
            <person name="Choi B.-S."/>
            <person name="Jung M."/>
            <person name="Ginzburg D."/>
            <person name="Zhao K."/>
            <person name="Won S.Y."/>
            <person name="Oh T.-J."/>
            <person name="Yu Y."/>
            <person name="Kim N.-H."/>
            <person name="Lee O.R."/>
            <person name="Lee T.-H."/>
            <person name="Bashyal P."/>
            <person name="Kim T.-S."/>
            <person name="Lee W.-H."/>
            <person name="Kawkins C."/>
            <person name="Kim C.-K."/>
            <person name="Kim J.S."/>
            <person name="Ahn B.O."/>
            <person name="Rhee S.Y."/>
            <person name="Sohng J.K."/>
        </authorList>
    </citation>
    <scope>NUCLEOTIDE SEQUENCE</scope>
    <source>
        <tissue evidence="3">Leaf</tissue>
    </source>
</reference>
<evidence type="ECO:0000256" key="2">
    <source>
        <dbReference type="SAM" id="SignalP"/>
    </source>
</evidence>
<dbReference type="EMBL" id="JAAIUW010000006">
    <property type="protein sequence ID" value="KAF7827817.1"/>
    <property type="molecule type" value="Genomic_DNA"/>
</dbReference>
<dbReference type="PANTHER" id="PTHR37184:SF2">
    <property type="entry name" value="CLAVATA3_ESR (CLE)-RELATED PROTEIN 43"/>
    <property type="match status" value="1"/>
</dbReference>
<dbReference type="OrthoDB" id="1298458at2759"/>